<dbReference type="Proteomes" id="UP000036932">
    <property type="component" value="Unassembled WGS sequence"/>
</dbReference>
<dbReference type="InterPro" id="IPR029063">
    <property type="entry name" value="SAM-dependent_MTases_sf"/>
</dbReference>
<evidence type="ECO:0000256" key="2">
    <source>
        <dbReference type="ARBA" id="ARBA00022603"/>
    </source>
</evidence>
<reference evidence="6" key="1">
    <citation type="submission" date="2015-08" db="EMBL/GenBank/DDBJ databases">
        <title>Genome sequencing project for genomic taxonomy and phylogenomics of Bacillus-like bacteria.</title>
        <authorList>
            <person name="Liu B."/>
            <person name="Wang J."/>
            <person name="Zhu Y."/>
            <person name="Liu G."/>
            <person name="Chen Q."/>
            <person name="Chen Z."/>
            <person name="Lan J."/>
            <person name="Che J."/>
            <person name="Ge C."/>
            <person name="Shi H."/>
            <person name="Pan Z."/>
            <person name="Liu X."/>
        </authorList>
    </citation>
    <scope>NUCLEOTIDE SEQUENCE [LARGE SCALE GENOMIC DNA]</scope>
    <source>
        <strain evidence="6">FJAT-22460</strain>
    </source>
</reference>
<dbReference type="RefSeq" id="WP_054405287.1">
    <property type="nucleotide sequence ID" value="NZ_LIUT01000008.1"/>
</dbReference>
<dbReference type="PANTHER" id="PTHR44942">
    <property type="entry name" value="METHYLTRANSF_11 DOMAIN-CONTAINING PROTEIN"/>
    <property type="match status" value="1"/>
</dbReference>
<dbReference type="SUPFAM" id="SSF53335">
    <property type="entry name" value="S-adenosyl-L-methionine-dependent methyltransferases"/>
    <property type="match status" value="1"/>
</dbReference>
<dbReference type="CDD" id="cd02440">
    <property type="entry name" value="AdoMet_MTases"/>
    <property type="match status" value="1"/>
</dbReference>
<sequence>MTNNTTGEWSKDFIPEGNLASNVNRFTGFEDTYDQHRPEAPQEVITLLTEYLMRRPSLVVDLGCGTGLSTYAWKDAADQVIGIEPNDDMRGKAIAKLASLQTAAGNGNDVHSADIQFVSGYSNQLALPDGSADIITCSQSFHWMDPSSTLKEAARVLRDEGIFAAYDCDWPPSLTWKVEQAYHELIEQTEATISQNVAAQEQAYKGNKNEHLKHIRDSGLFRFSKEIVFHHIEPFTAERYTGLAVSQGGIQTVFKLGSSELDDRIAHFHALVEEQFQGRTLPLMLSYRMRLGIK</sequence>
<dbReference type="InterPro" id="IPR013216">
    <property type="entry name" value="Methyltransf_11"/>
</dbReference>
<organism evidence="5 6">
    <name type="scientific">Paenibacillus solani</name>
    <dbReference type="NCBI Taxonomy" id="1705565"/>
    <lineage>
        <taxon>Bacteria</taxon>
        <taxon>Bacillati</taxon>
        <taxon>Bacillota</taxon>
        <taxon>Bacilli</taxon>
        <taxon>Bacillales</taxon>
        <taxon>Paenibacillaceae</taxon>
        <taxon>Paenibacillus</taxon>
    </lineage>
</organism>
<comment type="similarity">
    <text evidence="1">Belongs to the methyltransferase superfamily.</text>
</comment>
<dbReference type="AlphaFoldDB" id="A0A0M1N1U9"/>
<evidence type="ECO:0000313" key="5">
    <source>
        <dbReference type="EMBL" id="KOR76128.1"/>
    </source>
</evidence>
<keyword evidence="3 5" id="KW-0808">Transferase</keyword>
<dbReference type="Gene3D" id="3.40.50.150">
    <property type="entry name" value="Vaccinia Virus protein VP39"/>
    <property type="match status" value="1"/>
</dbReference>
<dbReference type="GO" id="GO:0032259">
    <property type="term" value="P:methylation"/>
    <property type="evidence" value="ECO:0007669"/>
    <property type="project" value="UniProtKB-KW"/>
</dbReference>
<comment type="caution">
    <text evidence="5">The sequence shown here is derived from an EMBL/GenBank/DDBJ whole genome shotgun (WGS) entry which is preliminary data.</text>
</comment>
<dbReference type="Pfam" id="PF08241">
    <property type="entry name" value="Methyltransf_11"/>
    <property type="match status" value="1"/>
</dbReference>
<feature type="domain" description="Methyltransferase type 11" evidence="4">
    <location>
        <begin position="60"/>
        <end position="164"/>
    </location>
</feature>
<gene>
    <name evidence="5" type="ORF">AM231_26200</name>
</gene>
<evidence type="ECO:0000256" key="1">
    <source>
        <dbReference type="ARBA" id="ARBA00008361"/>
    </source>
</evidence>
<accession>A0A0M1N1U9</accession>
<evidence type="ECO:0000259" key="4">
    <source>
        <dbReference type="Pfam" id="PF08241"/>
    </source>
</evidence>
<evidence type="ECO:0000313" key="6">
    <source>
        <dbReference type="Proteomes" id="UP000036932"/>
    </source>
</evidence>
<dbReference type="PATRIC" id="fig|1705565.3.peg.1445"/>
<protein>
    <submittedName>
        <fullName evidence="5">SAM-dependent methyltransferase</fullName>
    </submittedName>
</protein>
<name>A0A0M1N1U9_9BACL</name>
<dbReference type="InterPro" id="IPR051052">
    <property type="entry name" value="Diverse_substrate_MTase"/>
</dbReference>
<dbReference type="PANTHER" id="PTHR44942:SF4">
    <property type="entry name" value="METHYLTRANSFERASE TYPE 11 DOMAIN-CONTAINING PROTEIN"/>
    <property type="match status" value="1"/>
</dbReference>
<keyword evidence="6" id="KW-1185">Reference proteome</keyword>
<dbReference type="EMBL" id="LIUT01000008">
    <property type="protein sequence ID" value="KOR76128.1"/>
    <property type="molecule type" value="Genomic_DNA"/>
</dbReference>
<keyword evidence="2 5" id="KW-0489">Methyltransferase</keyword>
<dbReference type="OrthoDB" id="9797252at2"/>
<proteinExistence type="inferred from homology"/>
<evidence type="ECO:0000256" key="3">
    <source>
        <dbReference type="ARBA" id="ARBA00022679"/>
    </source>
</evidence>
<dbReference type="GO" id="GO:0008757">
    <property type="term" value="F:S-adenosylmethionine-dependent methyltransferase activity"/>
    <property type="evidence" value="ECO:0007669"/>
    <property type="project" value="InterPro"/>
</dbReference>